<feature type="non-terminal residue" evidence="1">
    <location>
        <position position="1"/>
    </location>
</feature>
<evidence type="ECO:0000313" key="2">
    <source>
        <dbReference type="Proteomes" id="UP001634394"/>
    </source>
</evidence>
<proteinExistence type="predicted"/>
<dbReference type="EMBL" id="JBJQND010000001">
    <property type="protein sequence ID" value="KAL3889068.1"/>
    <property type="molecule type" value="Genomic_DNA"/>
</dbReference>
<organism evidence="1 2">
    <name type="scientific">Sinanodonta woodiana</name>
    <name type="common">Chinese pond mussel</name>
    <name type="synonym">Anodonta woodiana</name>
    <dbReference type="NCBI Taxonomy" id="1069815"/>
    <lineage>
        <taxon>Eukaryota</taxon>
        <taxon>Metazoa</taxon>
        <taxon>Spiralia</taxon>
        <taxon>Lophotrochozoa</taxon>
        <taxon>Mollusca</taxon>
        <taxon>Bivalvia</taxon>
        <taxon>Autobranchia</taxon>
        <taxon>Heteroconchia</taxon>
        <taxon>Palaeoheterodonta</taxon>
        <taxon>Unionida</taxon>
        <taxon>Unionoidea</taxon>
        <taxon>Unionidae</taxon>
        <taxon>Unioninae</taxon>
        <taxon>Sinanodonta</taxon>
    </lineage>
</organism>
<reference evidence="1 2" key="1">
    <citation type="submission" date="2024-11" db="EMBL/GenBank/DDBJ databases">
        <title>Chromosome-level genome assembly of the freshwater bivalve Anodonta woodiana.</title>
        <authorList>
            <person name="Chen X."/>
        </authorList>
    </citation>
    <scope>NUCLEOTIDE SEQUENCE [LARGE SCALE GENOMIC DNA]</scope>
    <source>
        <strain evidence="1">MN2024</strain>
        <tissue evidence="1">Gills</tissue>
    </source>
</reference>
<accession>A0ABD3XUF4</accession>
<gene>
    <name evidence="1" type="ORF">ACJMK2_001424</name>
</gene>
<keyword evidence="2" id="KW-1185">Reference proteome</keyword>
<protein>
    <submittedName>
        <fullName evidence="1">Uncharacterized protein</fullName>
    </submittedName>
</protein>
<evidence type="ECO:0000313" key="1">
    <source>
        <dbReference type="EMBL" id="KAL3889068.1"/>
    </source>
</evidence>
<feature type="non-terminal residue" evidence="1">
    <location>
        <position position="53"/>
    </location>
</feature>
<comment type="caution">
    <text evidence="1">The sequence shown here is derived from an EMBL/GenBank/DDBJ whole genome shotgun (WGS) entry which is preliminary data.</text>
</comment>
<sequence length="53" mass="6163">AEGLRDKIVLDPQWMIDALKSLITADMFIKNNPAIIRMWYAFKQKGKLTDKLI</sequence>
<name>A0ABD3XUF4_SINWO</name>
<dbReference type="Proteomes" id="UP001634394">
    <property type="component" value="Unassembled WGS sequence"/>
</dbReference>
<dbReference type="AlphaFoldDB" id="A0ABD3XUF4"/>